<evidence type="ECO:0000256" key="4">
    <source>
        <dbReference type="ARBA" id="ARBA00037670"/>
    </source>
</evidence>
<evidence type="ECO:0000256" key="2">
    <source>
        <dbReference type="ARBA" id="ARBA00023235"/>
    </source>
</evidence>
<evidence type="ECO:0000256" key="1">
    <source>
        <dbReference type="ARBA" id="ARBA00022694"/>
    </source>
</evidence>
<evidence type="ECO:0000313" key="13">
    <source>
        <dbReference type="Proteomes" id="UP001319883"/>
    </source>
</evidence>
<feature type="compositionally biased region" description="Basic and acidic residues" evidence="10">
    <location>
        <begin position="101"/>
        <end position="117"/>
    </location>
</feature>
<evidence type="ECO:0000256" key="10">
    <source>
        <dbReference type="SAM" id="MobiDB-lite"/>
    </source>
</evidence>
<dbReference type="PANTHER" id="PTHR21600:SF56">
    <property type="entry name" value="TRNA PSEUDOURIDINE SYNTHASE C"/>
    <property type="match status" value="1"/>
</dbReference>
<dbReference type="EC" id="5.4.99.26" evidence="5"/>
<keyword evidence="2" id="KW-0413">Isomerase</keyword>
<evidence type="ECO:0000256" key="8">
    <source>
        <dbReference type="ARBA" id="ARBA00041975"/>
    </source>
</evidence>
<evidence type="ECO:0000259" key="11">
    <source>
        <dbReference type="Pfam" id="PF00849"/>
    </source>
</evidence>
<proteinExistence type="predicted"/>
<dbReference type="InterPro" id="IPR050188">
    <property type="entry name" value="RluA_PseudoU_synthase"/>
</dbReference>
<organism evidence="12 13">
    <name type="scientific">Modicisalibacter tunisiensis</name>
    <dbReference type="NCBI Taxonomy" id="390637"/>
    <lineage>
        <taxon>Bacteria</taxon>
        <taxon>Pseudomonadati</taxon>
        <taxon>Pseudomonadota</taxon>
        <taxon>Gammaproteobacteria</taxon>
        <taxon>Oceanospirillales</taxon>
        <taxon>Halomonadaceae</taxon>
        <taxon>Modicisalibacter</taxon>
    </lineage>
</organism>
<dbReference type="Proteomes" id="UP001319883">
    <property type="component" value="Unassembled WGS sequence"/>
</dbReference>
<evidence type="ECO:0000256" key="6">
    <source>
        <dbReference type="ARBA" id="ARBA00040675"/>
    </source>
</evidence>
<dbReference type="Pfam" id="PF00849">
    <property type="entry name" value="PseudoU_synth_2"/>
    <property type="match status" value="1"/>
</dbReference>
<accession>A0ABS7X0K7</accession>
<evidence type="ECO:0000256" key="7">
    <source>
        <dbReference type="ARBA" id="ARBA00041803"/>
    </source>
</evidence>
<dbReference type="Gene3D" id="3.30.2350.10">
    <property type="entry name" value="Pseudouridine synthase"/>
    <property type="match status" value="1"/>
</dbReference>
<dbReference type="InterPro" id="IPR006145">
    <property type="entry name" value="PsdUridine_synth_RsuA/RluA"/>
</dbReference>
<dbReference type="PROSITE" id="PS01129">
    <property type="entry name" value="PSI_RLU"/>
    <property type="match status" value="1"/>
</dbReference>
<gene>
    <name evidence="12" type="ORF">KGQ91_08065</name>
</gene>
<name>A0ABS7X0K7_9GAMM</name>
<sequence>MNEPLPILYRDDHLVAVRKPPGLLVHRTALARGESRFALQLLRDQLCQRVYPVHRLDRPTSGVLLFALDADTARELGEAFAAHRVHKRYLAVVRGVGPERDRLDGPLRDEDGPRPKAEMPAQPALTEVCRLDSVELPVSVDRYPTTRYSLMEARPLTGRRHQIRRHLSRRGYPIIGDAKHGKGVHNRFFRERLDCPRLLLAAVELHVRHPRAEATLCLRGALEPDMQRLFTRFGWSAHAPGDGYHWSEAAPSASRGIAEETP</sequence>
<comment type="catalytic activity">
    <reaction evidence="3">
        <text>uridine(65) in tRNA = pseudouridine(65) in tRNA</text>
        <dbReference type="Rhea" id="RHEA:42536"/>
        <dbReference type="Rhea" id="RHEA-COMP:10103"/>
        <dbReference type="Rhea" id="RHEA-COMP:10104"/>
        <dbReference type="ChEBI" id="CHEBI:65314"/>
        <dbReference type="ChEBI" id="CHEBI:65315"/>
        <dbReference type="EC" id="5.4.99.26"/>
    </reaction>
</comment>
<dbReference type="RefSeq" id="WP_163647785.1">
    <property type="nucleotide sequence ID" value="NZ_JAGXFD010000001.1"/>
</dbReference>
<comment type="function">
    <text evidence="4">Responsible for synthesis of pseudouridine from uracil-65 in transfer RNAs.</text>
</comment>
<comment type="caution">
    <text evidence="12">The sequence shown here is derived from an EMBL/GenBank/DDBJ whole genome shotgun (WGS) entry which is preliminary data.</text>
</comment>
<dbReference type="EMBL" id="JAGXFD010000001">
    <property type="protein sequence ID" value="MBZ9567636.1"/>
    <property type="molecule type" value="Genomic_DNA"/>
</dbReference>
<keyword evidence="1" id="KW-0819">tRNA processing</keyword>
<feature type="domain" description="Pseudouridine synthase RsuA/RluA-like" evidence="11">
    <location>
        <begin position="13"/>
        <end position="168"/>
    </location>
</feature>
<feature type="region of interest" description="Disordered" evidence="10">
    <location>
        <begin position="101"/>
        <end position="120"/>
    </location>
</feature>
<evidence type="ECO:0000256" key="9">
    <source>
        <dbReference type="ARBA" id="ARBA00043049"/>
    </source>
</evidence>
<evidence type="ECO:0000256" key="3">
    <source>
        <dbReference type="ARBA" id="ARBA00036607"/>
    </source>
</evidence>
<protein>
    <recommendedName>
        <fullName evidence="6">tRNA pseudouridine synthase C</fullName>
        <ecNumber evidence="5">5.4.99.26</ecNumber>
    </recommendedName>
    <alternativeName>
        <fullName evidence="8">tRNA pseudouridine(65) synthase</fullName>
    </alternativeName>
    <alternativeName>
        <fullName evidence="9">tRNA pseudouridylate synthase C</fullName>
    </alternativeName>
    <alternativeName>
        <fullName evidence="7">tRNA-uridine isomerase C</fullName>
    </alternativeName>
</protein>
<evidence type="ECO:0000313" key="12">
    <source>
        <dbReference type="EMBL" id="MBZ9567636.1"/>
    </source>
</evidence>
<dbReference type="InterPro" id="IPR006224">
    <property type="entry name" value="PsdUridine_synth_RluA-like_CS"/>
</dbReference>
<reference evidence="12 13" key="1">
    <citation type="submission" date="2021-05" db="EMBL/GenBank/DDBJ databases">
        <title>Petroleum and Energy Research Collection (APPE): ex situ preservation of microbial diversity associated with the oil industry and exploitation of its biotechnological potential.</title>
        <authorList>
            <person name="Paixao C.T.M."/>
            <person name="Gomes M.B."/>
            <person name="Oliveira V.M."/>
        </authorList>
    </citation>
    <scope>NUCLEOTIDE SEQUENCE [LARGE SCALE GENOMIC DNA]</scope>
    <source>
        <strain evidence="12 13">LIT2</strain>
    </source>
</reference>
<dbReference type="SUPFAM" id="SSF55120">
    <property type="entry name" value="Pseudouridine synthase"/>
    <property type="match status" value="1"/>
</dbReference>
<dbReference type="PANTHER" id="PTHR21600">
    <property type="entry name" value="MITOCHONDRIAL RNA PSEUDOURIDINE SYNTHASE"/>
    <property type="match status" value="1"/>
</dbReference>
<evidence type="ECO:0000256" key="5">
    <source>
        <dbReference type="ARBA" id="ARBA00038943"/>
    </source>
</evidence>
<dbReference type="InterPro" id="IPR020103">
    <property type="entry name" value="PsdUridine_synth_cat_dom_sf"/>
</dbReference>
<keyword evidence="13" id="KW-1185">Reference proteome</keyword>